<dbReference type="EMBL" id="GL983942">
    <property type="protein sequence ID" value="EGR30794.1"/>
    <property type="molecule type" value="Genomic_DNA"/>
</dbReference>
<evidence type="ECO:0000256" key="5">
    <source>
        <dbReference type="ARBA" id="ARBA00022884"/>
    </source>
</evidence>
<evidence type="ECO:0000256" key="2">
    <source>
        <dbReference type="ARBA" id="ARBA00022801"/>
    </source>
</evidence>
<evidence type="ECO:0000256" key="4">
    <source>
        <dbReference type="ARBA" id="ARBA00022840"/>
    </source>
</evidence>
<dbReference type="EC" id="3.6.4.13" evidence="7"/>
<dbReference type="Pfam" id="PF00271">
    <property type="entry name" value="Helicase_C"/>
    <property type="match status" value="1"/>
</dbReference>
<proteinExistence type="inferred from homology"/>
<dbReference type="GO" id="GO:0003723">
    <property type="term" value="F:RNA binding"/>
    <property type="evidence" value="ECO:0007669"/>
    <property type="project" value="UniProtKB-UniRule"/>
</dbReference>
<dbReference type="PROSITE" id="PS51195">
    <property type="entry name" value="Q_MOTIF"/>
    <property type="match status" value="1"/>
</dbReference>
<dbReference type="RefSeq" id="XP_004032381.1">
    <property type="nucleotide sequence ID" value="XM_004032333.1"/>
</dbReference>
<dbReference type="Proteomes" id="UP000008983">
    <property type="component" value="Unassembled WGS sequence"/>
</dbReference>
<dbReference type="InterPro" id="IPR011545">
    <property type="entry name" value="DEAD/DEAH_box_helicase_dom"/>
</dbReference>
<accession>G0QVF8</accession>
<keyword evidence="13" id="KW-1185">Reference proteome</keyword>
<feature type="short sequence motif" description="Q motif" evidence="6">
    <location>
        <begin position="76"/>
        <end position="104"/>
    </location>
</feature>
<dbReference type="Pfam" id="PF00270">
    <property type="entry name" value="DEAD"/>
    <property type="match status" value="1"/>
</dbReference>
<dbReference type="AlphaFoldDB" id="G0QVF8"/>
<dbReference type="CDD" id="cd18787">
    <property type="entry name" value="SF2_C_DEAD"/>
    <property type="match status" value="1"/>
</dbReference>
<dbReference type="SUPFAM" id="SSF52540">
    <property type="entry name" value="P-loop containing nucleoside triphosphate hydrolases"/>
    <property type="match status" value="1"/>
</dbReference>
<dbReference type="GeneID" id="14906917"/>
<feature type="compositionally biased region" description="Basic and acidic residues" evidence="8">
    <location>
        <begin position="1"/>
        <end position="19"/>
    </location>
</feature>
<keyword evidence="2 7" id="KW-0378">Hydrolase</keyword>
<evidence type="ECO:0000256" key="1">
    <source>
        <dbReference type="ARBA" id="ARBA00022741"/>
    </source>
</evidence>
<keyword evidence="1 7" id="KW-0547">Nucleotide-binding</keyword>
<reference evidence="12 13" key="1">
    <citation type="submission" date="2011-07" db="EMBL/GenBank/DDBJ databases">
        <authorList>
            <person name="Coyne R."/>
            <person name="Brami D."/>
            <person name="Johnson J."/>
            <person name="Hostetler J."/>
            <person name="Hannick L."/>
            <person name="Clark T."/>
            <person name="Cassidy-Hanley D."/>
            <person name="Inman J."/>
        </authorList>
    </citation>
    <scope>NUCLEOTIDE SEQUENCE [LARGE SCALE GENOMIC DNA]</scope>
    <source>
        <strain evidence="12 13">G5</strain>
    </source>
</reference>
<dbReference type="InterPro" id="IPR001650">
    <property type="entry name" value="Helicase_C-like"/>
</dbReference>
<evidence type="ECO:0000259" key="10">
    <source>
        <dbReference type="PROSITE" id="PS51194"/>
    </source>
</evidence>
<comment type="domain">
    <text evidence="7">The Q motif is unique to and characteristic of the DEAD box family of RNA helicases and controls ATP binding and hydrolysis.</text>
</comment>
<sequence length="814" mass="96124">MQKKQDFQKRQELQKQKEQKNRKKLKLRYQDVEKLQLRLKEETPQSGDYLYDYKLVDAQKEKEKLQPQEFRKKYKINFSDLPISQNTILGLQKRKFIKMTEIQRCTIPHLLAGRDLVGASKTGSGKTLSYIIPILERLYLQKWNPYDGLGAIIILPTRELATQVFEVYNSISENHILSVGLIIGGKNLKYEKDNIKGMNVLICTPGRLLQHMDETADFDCSNVQILVIDEADMILELGFQESLNQILFNLQNSKNKQTILFSATLSKSIHEISKFSLQNPEHVFLHDVRAAQNQNTDLKDIFEAPIKLNQFYMECPAEQKINILFSFLKSHKKNKICIFMSTCKQVRFIYESMRKMHLGPPVFELHGRQKQSKRMAIFFTFAEKKYAVLFTTNIAARGLDFPCVDWIIQFDCPEDQVTYMHRVGRTARYKSGGNSLLLALPSEMKFVERLKEKGQQIKKLSVNPDKQISFTNTLQSYLVENIQLKYLAQRAFVSYMRSVYLAQDKKVFDISKIDGKLLAESFGLIQAPVIIIKQKNNNNEDDEDVQEEDEEILEKKRKLEALKEKIQKLKQKQNNNDFNEMEEQNQEKKKLKDTKHKKLQGRVNNDILSKAFQKQIIGKDEKEEEFLKPKKSKKNLIIQDKEIENIIKKQEYHVSKNQLKKIKPDGHFGGKNIVYFDDDGQKYTSEDLRIQQYKLNEEIILKNNENLTQKYMLKLDENKELDRKNELQRRKEKRDKKKMKEIEKHLQQNQDSQQDLNQDEDQFTEQNEHYDEENDYDEDQENSQFDEEQDDYQQEENSCEEEIVQKKIKKRKHN</sequence>
<organism evidence="12 13">
    <name type="scientific">Ichthyophthirius multifiliis</name>
    <name type="common">White spot disease agent</name>
    <name type="synonym">Ich</name>
    <dbReference type="NCBI Taxonomy" id="5932"/>
    <lineage>
        <taxon>Eukaryota</taxon>
        <taxon>Sar</taxon>
        <taxon>Alveolata</taxon>
        <taxon>Ciliophora</taxon>
        <taxon>Intramacronucleata</taxon>
        <taxon>Oligohymenophorea</taxon>
        <taxon>Hymenostomatida</taxon>
        <taxon>Ophryoglenina</taxon>
        <taxon>Ichthyophthirius</taxon>
    </lineage>
</organism>
<dbReference type="FunCoup" id="G0QVF8">
    <property type="interactions" value="3"/>
</dbReference>
<feature type="domain" description="DEAD-box RNA helicase Q" evidence="11">
    <location>
        <begin position="76"/>
        <end position="104"/>
    </location>
</feature>
<feature type="region of interest" description="Disordered" evidence="8">
    <location>
        <begin position="1"/>
        <end position="25"/>
    </location>
</feature>
<dbReference type="InterPro" id="IPR027417">
    <property type="entry name" value="P-loop_NTPase"/>
</dbReference>
<dbReference type="InterPro" id="IPR025313">
    <property type="entry name" value="SPB4-like_CTE"/>
</dbReference>
<keyword evidence="4 7" id="KW-0067">ATP-binding</keyword>
<evidence type="ECO:0000256" key="3">
    <source>
        <dbReference type="ARBA" id="ARBA00022806"/>
    </source>
</evidence>
<evidence type="ECO:0000259" key="11">
    <source>
        <dbReference type="PROSITE" id="PS51195"/>
    </source>
</evidence>
<dbReference type="GO" id="GO:0016787">
    <property type="term" value="F:hydrolase activity"/>
    <property type="evidence" value="ECO:0007669"/>
    <property type="project" value="UniProtKB-KW"/>
</dbReference>
<dbReference type="SMART" id="SM01178">
    <property type="entry name" value="DUF4217"/>
    <property type="match status" value="1"/>
</dbReference>
<gene>
    <name evidence="12" type="ORF">IMG5_123370</name>
</gene>
<dbReference type="OrthoDB" id="10259640at2759"/>
<dbReference type="Pfam" id="PF13959">
    <property type="entry name" value="CTE_SPB4"/>
    <property type="match status" value="1"/>
</dbReference>
<dbReference type="InParanoid" id="G0QVF8"/>
<feature type="region of interest" description="Disordered" evidence="8">
    <location>
        <begin position="571"/>
        <end position="596"/>
    </location>
</feature>
<dbReference type="InterPro" id="IPR014001">
    <property type="entry name" value="Helicase_ATP-bd"/>
</dbReference>
<comment type="function">
    <text evidence="7">RNA helicase.</text>
</comment>
<protein>
    <recommendedName>
        <fullName evidence="7">ATP-dependent RNA helicase</fullName>
        <ecNumber evidence="7">3.6.4.13</ecNumber>
    </recommendedName>
</protein>
<dbReference type="Gene3D" id="3.40.50.300">
    <property type="entry name" value="P-loop containing nucleotide triphosphate hydrolases"/>
    <property type="match status" value="2"/>
</dbReference>
<feature type="region of interest" description="Disordered" evidence="8">
    <location>
        <begin position="716"/>
        <end position="814"/>
    </location>
</feature>
<dbReference type="GO" id="GO:0005524">
    <property type="term" value="F:ATP binding"/>
    <property type="evidence" value="ECO:0007669"/>
    <property type="project" value="UniProtKB-UniRule"/>
</dbReference>
<dbReference type="eggNOG" id="KOG0343">
    <property type="taxonomic scope" value="Eukaryota"/>
</dbReference>
<keyword evidence="5 7" id="KW-0694">RNA-binding</keyword>
<feature type="compositionally biased region" description="Acidic residues" evidence="8">
    <location>
        <begin position="770"/>
        <end position="802"/>
    </location>
</feature>
<keyword evidence="3 7" id="KW-0347">Helicase</keyword>
<dbReference type="CDD" id="cd17941">
    <property type="entry name" value="DEADc_DDX10"/>
    <property type="match status" value="1"/>
</dbReference>
<dbReference type="SMART" id="SM00490">
    <property type="entry name" value="HELICc"/>
    <property type="match status" value="1"/>
</dbReference>
<evidence type="ECO:0000313" key="12">
    <source>
        <dbReference type="EMBL" id="EGR30794.1"/>
    </source>
</evidence>
<dbReference type="InterPro" id="IPR014014">
    <property type="entry name" value="RNA_helicase_DEAD_Q_motif"/>
</dbReference>
<comment type="catalytic activity">
    <reaction evidence="7">
        <text>ATP + H2O = ADP + phosphate + H(+)</text>
        <dbReference type="Rhea" id="RHEA:13065"/>
        <dbReference type="ChEBI" id="CHEBI:15377"/>
        <dbReference type="ChEBI" id="CHEBI:15378"/>
        <dbReference type="ChEBI" id="CHEBI:30616"/>
        <dbReference type="ChEBI" id="CHEBI:43474"/>
        <dbReference type="ChEBI" id="CHEBI:456216"/>
        <dbReference type="EC" id="3.6.4.13"/>
    </reaction>
</comment>
<dbReference type="STRING" id="857967.G0QVF8"/>
<feature type="domain" description="Helicase C-terminal" evidence="10">
    <location>
        <begin position="307"/>
        <end position="468"/>
    </location>
</feature>
<dbReference type="OMA" id="YDKMFER"/>
<evidence type="ECO:0000313" key="13">
    <source>
        <dbReference type="Proteomes" id="UP000008983"/>
    </source>
</evidence>
<comment type="similarity">
    <text evidence="7">Belongs to the DEAD box helicase family.</text>
</comment>
<evidence type="ECO:0000256" key="6">
    <source>
        <dbReference type="PROSITE-ProRule" id="PRU00552"/>
    </source>
</evidence>
<evidence type="ECO:0000259" key="9">
    <source>
        <dbReference type="PROSITE" id="PS51192"/>
    </source>
</evidence>
<evidence type="ECO:0000256" key="8">
    <source>
        <dbReference type="SAM" id="MobiDB-lite"/>
    </source>
</evidence>
<dbReference type="PROSITE" id="PS51194">
    <property type="entry name" value="HELICASE_CTER"/>
    <property type="match status" value="1"/>
</dbReference>
<evidence type="ECO:0000256" key="7">
    <source>
        <dbReference type="RuleBase" id="RU365068"/>
    </source>
</evidence>
<dbReference type="SMART" id="SM00487">
    <property type="entry name" value="DEXDc"/>
    <property type="match status" value="1"/>
</dbReference>
<feature type="domain" description="Helicase ATP-binding" evidence="9">
    <location>
        <begin position="107"/>
        <end position="283"/>
    </location>
</feature>
<feature type="compositionally biased region" description="Low complexity" evidence="8">
    <location>
        <begin position="747"/>
        <end position="756"/>
    </location>
</feature>
<dbReference type="PANTHER" id="PTHR24031">
    <property type="entry name" value="RNA HELICASE"/>
    <property type="match status" value="1"/>
</dbReference>
<dbReference type="GO" id="GO:0003724">
    <property type="term" value="F:RNA helicase activity"/>
    <property type="evidence" value="ECO:0007669"/>
    <property type="project" value="UniProtKB-EC"/>
</dbReference>
<dbReference type="PROSITE" id="PS51192">
    <property type="entry name" value="HELICASE_ATP_BIND_1"/>
    <property type="match status" value="1"/>
</dbReference>
<name>G0QVF8_ICHMU</name>
<feature type="compositionally biased region" description="Basic and acidic residues" evidence="8">
    <location>
        <begin position="716"/>
        <end position="729"/>
    </location>
</feature>